<dbReference type="InterPro" id="IPR028592">
    <property type="entry name" value="QTRTD1"/>
</dbReference>
<dbReference type="GO" id="GO:0006400">
    <property type="term" value="P:tRNA modification"/>
    <property type="evidence" value="ECO:0007669"/>
    <property type="project" value="InterPro"/>
</dbReference>
<keyword evidence="3 5" id="KW-0479">Metal-binding</keyword>
<dbReference type="PANTHER" id="PTHR46064:SF1">
    <property type="entry name" value="QUEUINE TRNA-RIBOSYLTRANSFERASE ACCESSORY SUBUNIT 2"/>
    <property type="match status" value="1"/>
</dbReference>
<feature type="binding site" evidence="5">
    <location>
        <position position="361"/>
    </location>
    <ligand>
        <name>Zn(2+)</name>
        <dbReference type="ChEBI" id="CHEBI:29105"/>
    </ligand>
</feature>
<gene>
    <name evidence="7" type="primary">EOG090X08JG</name>
</gene>
<dbReference type="EMBL" id="LR000262">
    <property type="protein sequence ID" value="SVE69881.1"/>
    <property type="molecule type" value="mRNA"/>
</dbReference>
<evidence type="ECO:0000256" key="3">
    <source>
        <dbReference type="ARBA" id="ARBA00022723"/>
    </source>
</evidence>
<name>A0A4Y7LMP7_9CRUS</name>
<evidence type="ECO:0000256" key="2">
    <source>
        <dbReference type="ARBA" id="ARBA00022694"/>
    </source>
</evidence>
<dbReference type="PANTHER" id="PTHR46064">
    <property type="entry name" value="QUEUINE TRNA-RIBOSYLTRANSFERASE ACCESSORY SUBUNIT 2"/>
    <property type="match status" value="1"/>
</dbReference>
<comment type="subunit">
    <text evidence="5">Heterodimer of a catalytic subunit and an accessory subunit.</text>
</comment>
<feature type="binding site" evidence="5">
    <location>
        <position position="392"/>
    </location>
    <ligand>
        <name>Zn(2+)</name>
        <dbReference type="ChEBI" id="CHEBI:29105"/>
    </ligand>
</feature>
<dbReference type="GO" id="GO:0046872">
    <property type="term" value="F:metal ion binding"/>
    <property type="evidence" value="ECO:0007669"/>
    <property type="project" value="UniProtKB-KW"/>
</dbReference>
<dbReference type="InterPro" id="IPR050852">
    <property type="entry name" value="Queuine_tRNA-ribosyltrfase"/>
</dbReference>
<dbReference type="InterPro" id="IPR036511">
    <property type="entry name" value="TGT-like_sf"/>
</dbReference>
<dbReference type="AlphaFoldDB" id="A0A4Y7LMP7"/>
<keyword evidence="4 5" id="KW-0862">Zinc</keyword>
<comment type="cofactor">
    <cofactor evidence="5">
        <name>Zn(2+)</name>
        <dbReference type="ChEBI" id="CHEBI:29105"/>
    </cofactor>
    <text evidence="5">Binds 1 zinc ion per subunit.</text>
</comment>
<dbReference type="HAMAP" id="MF_03043">
    <property type="entry name" value="QTRT2"/>
    <property type="match status" value="1"/>
</dbReference>
<comment type="function">
    <text evidence="5">Non-catalytic subunit of the queuine tRNA-ribosyltransferase (TGT) that catalyzes the base-exchange of a guanine (G) residue with queuine (Q) at position 34 (anticodon wobble position) in tRNAs with GU(N) anticodons (tRNA-Asp, -Asn, -His and -Tyr), resulting in the hypermodified nucleoside queuosine (7-(((4,5-cis-dihydroxy-2-cyclopenten-1-yl)amino)methyl)-7-deazaguanosine).</text>
</comment>
<feature type="binding site" evidence="5">
    <location>
        <position position="366"/>
    </location>
    <ligand>
        <name>Zn(2+)</name>
        <dbReference type="ChEBI" id="CHEBI:29105"/>
    </ligand>
</feature>
<feature type="binding site" evidence="5">
    <location>
        <position position="363"/>
    </location>
    <ligand>
        <name>Zn(2+)</name>
        <dbReference type="ChEBI" id="CHEBI:29105"/>
    </ligand>
</feature>
<organism evidence="7">
    <name type="scientific">Eubosmina coregoni</name>
    <dbReference type="NCBI Taxonomy" id="186181"/>
    <lineage>
        <taxon>Eukaryota</taxon>
        <taxon>Metazoa</taxon>
        <taxon>Ecdysozoa</taxon>
        <taxon>Arthropoda</taxon>
        <taxon>Crustacea</taxon>
        <taxon>Branchiopoda</taxon>
        <taxon>Diplostraca</taxon>
        <taxon>Cladocera</taxon>
        <taxon>Anomopoda</taxon>
        <taxon>Bosminidae</taxon>
        <taxon>Eubosmina</taxon>
    </lineage>
</organism>
<dbReference type="Gene3D" id="3.20.20.105">
    <property type="entry name" value="Queuine tRNA-ribosyltransferase-like"/>
    <property type="match status" value="1"/>
</dbReference>
<dbReference type="SUPFAM" id="SSF51713">
    <property type="entry name" value="tRNA-guanine transglycosylase"/>
    <property type="match status" value="1"/>
</dbReference>
<keyword evidence="1 5" id="KW-0963">Cytoplasm</keyword>
<protein>
    <recommendedName>
        <fullName evidence="5">Queuine tRNA-ribosyltransferase accessory subunit 2</fullName>
    </recommendedName>
    <alternativeName>
        <fullName evidence="5">Queuine tRNA-ribosyltransferase domain-containing protein 1</fullName>
    </alternativeName>
</protein>
<evidence type="ECO:0000256" key="4">
    <source>
        <dbReference type="ARBA" id="ARBA00022833"/>
    </source>
</evidence>
<evidence type="ECO:0000256" key="1">
    <source>
        <dbReference type="ARBA" id="ARBA00022490"/>
    </source>
</evidence>
<accession>A0A4Y7LMP7</accession>
<sequence length="431" mass="48425">MKFTINSVAKSGGRIGLLSDLLRLPEASFETPFLLLHTRGGSVPHLSYDLLQMVTNNEQHILQMPVVSLIDCTQNVKAFGKGIAEFAGLQEYLNYATLQDSGISTPQGYHEKNSVSIWTRHGRKLIDPQTYINCMESLKPDMFQAVADADTSTDSTMKRVKRSVDDTIKFHSICANLKEKSEVLNQTPMLACVMGGYNVKERLRCIEELKAFDCSGYVIDGFHSNGVSAAKLNWEEVEPVLTETLSALPEQRPRVFHGAVTPLLLLKLASRGIDIFDATFPWLVGERGGALIFPNSLSLTAEPVTETLPIVKNVAAYAAELKTGKQADKDQDEEETFSNCYEIDLKDKVYFNDPGPLLSNCCCYSCRKYSRSYIHHLLSTTELLGPMLLMMHNLHHYLIFLRNIRSSIKEDRLDEFQDKLNNFVTSRLNKN</sequence>
<dbReference type="GO" id="GO:0008479">
    <property type="term" value="F:tRNA-guanosine(34) queuine transglycosylase activity"/>
    <property type="evidence" value="ECO:0007669"/>
    <property type="project" value="UniProtKB-UniRule"/>
</dbReference>
<dbReference type="GO" id="GO:0005737">
    <property type="term" value="C:cytoplasm"/>
    <property type="evidence" value="ECO:0007669"/>
    <property type="project" value="UniProtKB-SubCell"/>
</dbReference>
<comment type="similarity">
    <text evidence="5">Belongs to the queuine tRNA-ribosyltransferase family. QTRT2 subfamily.</text>
</comment>
<proteinExistence type="evidence at transcript level"/>
<evidence type="ECO:0000256" key="5">
    <source>
        <dbReference type="HAMAP-Rule" id="MF_03043"/>
    </source>
</evidence>
<keyword evidence="2 5" id="KW-0819">tRNA processing</keyword>
<dbReference type="InterPro" id="IPR002616">
    <property type="entry name" value="tRNA_ribo_trans-like"/>
</dbReference>
<dbReference type="NCBIfam" id="TIGR00449">
    <property type="entry name" value="tgt_general"/>
    <property type="match status" value="2"/>
</dbReference>
<comment type="subcellular location">
    <subcellularLocation>
        <location evidence="5">Cytoplasm</location>
    </subcellularLocation>
</comment>
<evidence type="ECO:0000313" key="7">
    <source>
        <dbReference type="EMBL" id="SVE69881.1"/>
    </source>
</evidence>
<evidence type="ECO:0000259" key="6">
    <source>
        <dbReference type="Pfam" id="PF01702"/>
    </source>
</evidence>
<dbReference type="Pfam" id="PF01702">
    <property type="entry name" value="TGT"/>
    <property type="match status" value="1"/>
</dbReference>
<reference evidence="7" key="1">
    <citation type="submission" date="2018-08" db="EMBL/GenBank/DDBJ databases">
        <authorList>
            <person name="Cornetti L."/>
        </authorList>
    </citation>
    <scope>NUCLEOTIDE SEQUENCE</scope>
    <source>
        <strain evidence="7">FI-BAL1-1</strain>
    </source>
</reference>
<feature type="domain" description="tRNA-guanine(15) transglycosylase-like" evidence="6">
    <location>
        <begin position="22"/>
        <end position="420"/>
    </location>
</feature>